<accession>A0ABT3IN90</accession>
<name>A0ABT3IN90_9BACT</name>
<evidence type="ECO:0000256" key="2">
    <source>
        <dbReference type="ARBA" id="ARBA00023125"/>
    </source>
</evidence>
<organism evidence="5 6">
    <name type="scientific">Chitinophaga nivalis</name>
    <dbReference type="NCBI Taxonomy" id="2991709"/>
    <lineage>
        <taxon>Bacteria</taxon>
        <taxon>Pseudomonadati</taxon>
        <taxon>Bacteroidota</taxon>
        <taxon>Chitinophagia</taxon>
        <taxon>Chitinophagales</taxon>
        <taxon>Chitinophagaceae</taxon>
        <taxon>Chitinophaga</taxon>
    </lineage>
</organism>
<reference evidence="5 6" key="1">
    <citation type="submission" date="2022-10" db="EMBL/GenBank/DDBJ databases">
        <title>Chitinophaga nivalis PC15 sp. nov., isolated from Pyeongchang county, South Korea.</title>
        <authorList>
            <person name="Trinh H.N."/>
        </authorList>
    </citation>
    <scope>NUCLEOTIDE SEQUENCE [LARGE SCALE GENOMIC DNA]</scope>
    <source>
        <strain evidence="5 6">PC14</strain>
    </source>
</reference>
<dbReference type="Proteomes" id="UP001207742">
    <property type="component" value="Unassembled WGS sequence"/>
</dbReference>
<dbReference type="SUPFAM" id="SSF46785">
    <property type="entry name" value="Winged helix' DNA-binding domain"/>
    <property type="match status" value="1"/>
</dbReference>
<dbReference type="EMBL" id="JAPDNS010000002">
    <property type="protein sequence ID" value="MCW3485452.1"/>
    <property type="molecule type" value="Genomic_DNA"/>
</dbReference>
<sequence>MIKETSSNALNKAFLYQSCRINAALEVISGRWKALILIHIAENTNRFSLLKNVLPTISDQTLGKQLKELEADKLIVREVIPEVPVRVNYHLTAKGTALLPILTDLCDWNDMP</sequence>
<dbReference type="Gene3D" id="1.10.10.10">
    <property type="entry name" value="Winged helix-like DNA-binding domain superfamily/Winged helix DNA-binding domain"/>
    <property type="match status" value="1"/>
</dbReference>
<comment type="caution">
    <text evidence="5">The sequence shown here is derived from an EMBL/GenBank/DDBJ whole genome shotgun (WGS) entry which is preliminary data.</text>
</comment>
<evidence type="ECO:0000256" key="1">
    <source>
        <dbReference type="ARBA" id="ARBA00023015"/>
    </source>
</evidence>
<dbReference type="PANTHER" id="PTHR33204">
    <property type="entry name" value="TRANSCRIPTIONAL REGULATOR, MARR FAMILY"/>
    <property type="match status" value="1"/>
</dbReference>
<dbReference type="PANTHER" id="PTHR33204:SF29">
    <property type="entry name" value="TRANSCRIPTIONAL REGULATOR"/>
    <property type="match status" value="1"/>
</dbReference>
<dbReference type="PROSITE" id="PS51118">
    <property type="entry name" value="HTH_HXLR"/>
    <property type="match status" value="1"/>
</dbReference>
<keyword evidence="3" id="KW-0804">Transcription</keyword>
<evidence type="ECO:0000313" key="5">
    <source>
        <dbReference type="EMBL" id="MCW3485452.1"/>
    </source>
</evidence>
<proteinExistence type="predicted"/>
<evidence type="ECO:0000313" key="6">
    <source>
        <dbReference type="Proteomes" id="UP001207742"/>
    </source>
</evidence>
<dbReference type="InterPro" id="IPR036388">
    <property type="entry name" value="WH-like_DNA-bd_sf"/>
</dbReference>
<keyword evidence="2" id="KW-0238">DNA-binding</keyword>
<feature type="domain" description="HTH hxlR-type" evidence="4">
    <location>
        <begin position="19"/>
        <end position="112"/>
    </location>
</feature>
<keyword evidence="1" id="KW-0805">Transcription regulation</keyword>
<evidence type="ECO:0000256" key="3">
    <source>
        <dbReference type="ARBA" id="ARBA00023163"/>
    </source>
</evidence>
<dbReference type="InterPro" id="IPR002577">
    <property type="entry name" value="HTH_HxlR"/>
</dbReference>
<dbReference type="RefSeq" id="WP_264731893.1">
    <property type="nucleotide sequence ID" value="NZ_JAPDNR010000001.1"/>
</dbReference>
<keyword evidence="6" id="KW-1185">Reference proteome</keyword>
<gene>
    <name evidence="5" type="ORF">OL497_16195</name>
</gene>
<dbReference type="Pfam" id="PF01638">
    <property type="entry name" value="HxlR"/>
    <property type="match status" value="1"/>
</dbReference>
<evidence type="ECO:0000259" key="4">
    <source>
        <dbReference type="PROSITE" id="PS51118"/>
    </source>
</evidence>
<protein>
    <submittedName>
        <fullName evidence="5">Helix-turn-helix transcriptional regulator</fullName>
    </submittedName>
</protein>
<dbReference type="InterPro" id="IPR036390">
    <property type="entry name" value="WH_DNA-bd_sf"/>
</dbReference>